<feature type="transmembrane region" description="Helical" evidence="2">
    <location>
        <begin position="27"/>
        <end position="46"/>
    </location>
</feature>
<evidence type="ECO:0000313" key="3">
    <source>
        <dbReference type="EMBL" id="PFG38790.1"/>
    </source>
</evidence>
<proteinExistence type="predicted"/>
<keyword evidence="2" id="KW-1133">Transmembrane helix</keyword>
<evidence type="ECO:0000313" key="4">
    <source>
        <dbReference type="Proteomes" id="UP000222106"/>
    </source>
</evidence>
<comment type="caution">
    <text evidence="3">The sequence shown here is derived from an EMBL/GenBank/DDBJ whole genome shotgun (WGS) entry which is preliminary data.</text>
</comment>
<keyword evidence="2" id="KW-0472">Membrane</keyword>
<dbReference type="Proteomes" id="UP000222106">
    <property type="component" value="Unassembled WGS sequence"/>
</dbReference>
<evidence type="ECO:0000256" key="1">
    <source>
        <dbReference type="SAM" id="MobiDB-lite"/>
    </source>
</evidence>
<dbReference type="RefSeq" id="WP_098483000.1">
    <property type="nucleotide sequence ID" value="NZ_PDJI01000004.1"/>
</dbReference>
<sequence>MTFLLLAASPTPAPAPSEMEPWEVSPGLIGFLLGFFVLAIAVVPLFRSMAKHMRRVDHNERLRQAAEEGAAARAGADPGHGYPVEGAATRGAVPERRVVEGGPTSAGGTGTGGGAGRAVGPDRPSGEGSLPDDAGPA</sequence>
<evidence type="ECO:0000256" key="2">
    <source>
        <dbReference type="SAM" id="Phobius"/>
    </source>
</evidence>
<gene>
    <name evidence="3" type="ORF">ATJ97_1277</name>
</gene>
<dbReference type="EMBL" id="PDJI01000004">
    <property type="protein sequence ID" value="PFG38790.1"/>
    <property type="molecule type" value="Genomic_DNA"/>
</dbReference>
<keyword evidence="2" id="KW-0812">Transmembrane</keyword>
<accession>A0A2A9EKM6</accession>
<keyword evidence="4" id="KW-1185">Reference proteome</keyword>
<feature type="compositionally biased region" description="Gly residues" evidence="1">
    <location>
        <begin position="104"/>
        <end position="117"/>
    </location>
</feature>
<name>A0A2A9EKM6_9MICO</name>
<reference evidence="3 4" key="1">
    <citation type="submission" date="2017-10" db="EMBL/GenBank/DDBJ databases">
        <title>Sequencing the genomes of 1000 actinobacteria strains.</title>
        <authorList>
            <person name="Klenk H.-P."/>
        </authorList>
    </citation>
    <scope>NUCLEOTIDE SEQUENCE [LARGE SCALE GENOMIC DNA]</scope>
    <source>
        <strain evidence="3 4">DSM 21838</strain>
    </source>
</reference>
<dbReference type="AlphaFoldDB" id="A0A2A9EKM6"/>
<feature type="region of interest" description="Disordered" evidence="1">
    <location>
        <begin position="61"/>
        <end position="137"/>
    </location>
</feature>
<protein>
    <submittedName>
        <fullName evidence="3">Uncharacterized protein</fullName>
    </submittedName>
</protein>
<organism evidence="3 4">
    <name type="scientific">Georgenia soli</name>
    <dbReference type="NCBI Taxonomy" id="638953"/>
    <lineage>
        <taxon>Bacteria</taxon>
        <taxon>Bacillati</taxon>
        <taxon>Actinomycetota</taxon>
        <taxon>Actinomycetes</taxon>
        <taxon>Micrococcales</taxon>
        <taxon>Bogoriellaceae</taxon>
        <taxon>Georgenia</taxon>
    </lineage>
</organism>
<feature type="compositionally biased region" description="Low complexity" evidence="1">
    <location>
        <begin position="67"/>
        <end position="76"/>
    </location>
</feature>